<dbReference type="STRING" id="1089455.MOPEL_003_00890"/>
<evidence type="ECO:0000256" key="1">
    <source>
        <dbReference type="SAM" id="MobiDB-lite"/>
    </source>
</evidence>
<dbReference type="GO" id="GO:0016758">
    <property type="term" value="F:hexosyltransferase activity"/>
    <property type="evidence" value="ECO:0007669"/>
    <property type="project" value="UniProtKB-ARBA"/>
</dbReference>
<dbReference type="Pfam" id="PF00535">
    <property type="entry name" value="Glycos_transf_2"/>
    <property type="match status" value="1"/>
</dbReference>
<name>H5UMV7_9MICO</name>
<sequence length="335" mass="36178">MTTDETPRPSSRPVVDGAVSPRTALVEHRAPLVASAGGEGPLVSILSPVRDEHAHLRSMLDSVLAQDHAHFELLLVDDGSTDDTADIVAEYAARDSRVRLVASGTAMGKVAAFDTAYAASSGEVVCHVGGDDTVPANALTSRVEALRPYLDRPAVAFFKLELFEETPGNSPTVVPRGRRGSMSGPSITMTRPLAERVMPIPGHLVSEDIWMGNAADALAEVRVDSGDVVVHYRRHAGNSNPRNKPFTAMDEALHARFAALDALLATDRFDLPDDVRRRLAAEVEAERLRHEGRTGAVLTSDLPLVDRLAVASMSHPVLWRARARFLTPLTGWRGR</sequence>
<dbReference type="eggNOG" id="COG0463">
    <property type="taxonomic scope" value="Bacteria"/>
</dbReference>
<proteinExistence type="predicted"/>
<dbReference type="CDD" id="cd00761">
    <property type="entry name" value="Glyco_tranf_GTA_type"/>
    <property type="match status" value="1"/>
</dbReference>
<dbReference type="PANTHER" id="PTHR22916:SF3">
    <property type="entry name" value="UDP-GLCNAC:BETAGAL BETA-1,3-N-ACETYLGLUCOSAMINYLTRANSFERASE-LIKE PROTEIN 1"/>
    <property type="match status" value="1"/>
</dbReference>
<organism evidence="3 4">
    <name type="scientific">Mobilicoccus pelagius NBRC 104925</name>
    <dbReference type="NCBI Taxonomy" id="1089455"/>
    <lineage>
        <taxon>Bacteria</taxon>
        <taxon>Bacillati</taxon>
        <taxon>Actinomycetota</taxon>
        <taxon>Actinomycetes</taxon>
        <taxon>Micrococcales</taxon>
        <taxon>Dermatophilaceae</taxon>
        <taxon>Mobilicoccus</taxon>
    </lineage>
</organism>
<dbReference type="EMBL" id="BAFE01000003">
    <property type="protein sequence ID" value="GAB47065.1"/>
    <property type="molecule type" value="Genomic_DNA"/>
</dbReference>
<protein>
    <submittedName>
        <fullName evidence="3">Glycosyltransferase</fullName>
    </submittedName>
</protein>
<evidence type="ECO:0000313" key="3">
    <source>
        <dbReference type="EMBL" id="GAB47065.1"/>
    </source>
</evidence>
<evidence type="ECO:0000313" key="4">
    <source>
        <dbReference type="Proteomes" id="UP000004367"/>
    </source>
</evidence>
<gene>
    <name evidence="3" type="primary">cpsO</name>
    <name evidence="3" type="ORF">MOPEL_003_00890</name>
</gene>
<dbReference type="Gene3D" id="3.90.550.10">
    <property type="entry name" value="Spore Coat Polysaccharide Biosynthesis Protein SpsA, Chain A"/>
    <property type="match status" value="1"/>
</dbReference>
<reference evidence="3 4" key="1">
    <citation type="submission" date="2012-02" db="EMBL/GenBank/DDBJ databases">
        <title>Whole genome shotgun sequence of Mobilicoccus pelagius NBRC 104925.</title>
        <authorList>
            <person name="Yoshida Y."/>
            <person name="Hosoyama A."/>
            <person name="Tsuchikane K."/>
            <person name="Katsumata H."/>
            <person name="Yamazaki S."/>
            <person name="Fujita N."/>
        </authorList>
    </citation>
    <scope>NUCLEOTIDE SEQUENCE [LARGE SCALE GENOMIC DNA]</scope>
    <source>
        <strain evidence="3 4">NBRC 104925</strain>
    </source>
</reference>
<dbReference type="InterPro" id="IPR029044">
    <property type="entry name" value="Nucleotide-diphossugar_trans"/>
</dbReference>
<dbReference type="SUPFAM" id="SSF53448">
    <property type="entry name" value="Nucleotide-diphospho-sugar transferases"/>
    <property type="match status" value="1"/>
</dbReference>
<feature type="region of interest" description="Disordered" evidence="1">
    <location>
        <begin position="168"/>
        <end position="187"/>
    </location>
</feature>
<keyword evidence="3" id="KW-0808">Transferase</keyword>
<feature type="domain" description="Glycosyltransferase 2-like" evidence="2">
    <location>
        <begin position="44"/>
        <end position="146"/>
    </location>
</feature>
<dbReference type="OrthoDB" id="2676521at2"/>
<dbReference type="Proteomes" id="UP000004367">
    <property type="component" value="Unassembled WGS sequence"/>
</dbReference>
<dbReference type="InterPro" id="IPR001173">
    <property type="entry name" value="Glyco_trans_2-like"/>
</dbReference>
<dbReference type="PANTHER" id="PTHR22916">
    <property type="entry name" value="GLYCOSYLTRANSFERASE"/>
    <property type="match status" value="1"/>
</dbReference>
<comment type="caution">
    <text evidence="3">The sequence shown here is derived from an EMBL/GenBank/DDBJ whole genome shotgun (WGS) entry which is preliminary data.</text>
</comment>
<evidence type="ECO:0000259" key="2">
    <source>
        <dbReference type="Pfam" id="PF00535"/>
    </source>
</evidence>
<dbReference type="AlphaFoldDB" id="H5UMV7"/>
<keyword evidence="4" id="KW-1185">Reference proteome</keyword>
<accession>H5UMV7</accession>
<dbReference type="RefSeq" id="WP_009480963.1">
    <property type="nucleotide sequence ID" value="NZ_BAFE01000003.1"/>
</dbReference>